<dbReference type="GO" id="GO:0005739">
    <property type="term" value="C:mitochondrion"/>
    <property type="evidence" value="ECO:0007669"/>
    <property type="project" value="UniProtKB-SubCell"/>
</dbReference>
<dbReference type="SUPFAM" id="SSF52540">
    <property type="entry name" value="P-loop containing nucleoside triphosphate hydrolases"/>
    <property type="match status" value="1"/>
</dbReference>
<keyword evidence="4" id="KW-0663">Pyridoxal phosphate</keyword>
<protein>
    <recommendedName>
        <fullName evidence="7">Dethiobiotin synthase</fullName>
    </recommendedName>
</protein>
<organism evidence="6">
    <name type="scientific">Mantoniella antarctica</name>
    <dbReference type="NCBI Taxonomy" id="81844"/>
    <lineage>
        <taxon>Eukaryota</taxon>
        <taxon>Viridiplantae</taxon>
        <taxon>Chlorophyta</taxon>
        <taxon>Mamiellophyceae</taxon>
        <taxon>Mamiellales</taxon>
        <taxon>Mamiellaceae</taxon>
        <taxon>Mantoniella</taxon>
    </lineage>
</organism>
<proteinExistence type="inferred from homology"/>
<dbReference type="Gene3D" id="3.40.640.10">
    <property type="entry name" value="Type I PLP-dependent aspartate aminotransferase-like (Major domain)"/>
    <property type="match status" value="1"/>
</dbReference>
<keyword evidence="3" id="KW-0808">Transferase</keyword>
<dbReference type="InterPro" id="IPR015424">
    <property type="entry name" value="PyrdxlP-dep_Trfase"/>
</dbReference>
<keyword evidence="2" id="KW-0032">Aminotransferase</keyword>
<evidence type="ECO:0000256" key="4">
    <source>
        <dbReference type="ARBA" id="ARBA00022898"/>
    </source>
</evidence>
<dbReference type="Pfam" id="PF00202">
    <property type="entry name" value="Aminotran_3"/>
    <property type="match status" value="2"/>
</dbReference>
<dbReference type="InterPro" id="IPR015421">
    <property type="entry name" value="PyrdxlP-dep_Trfase_major"/>
</dbReference>
<dbReference type="GO" id="GO:0000287">
    <property type="term" value="F:magnesium ion binding"/>
    <property type="evidence" value="ECO:0007669"/>
    <property type="project" value="InterPro"/>
</dbReference>
<accession>A0A7S0X497</accession>
<dbReference type="InterPro" id="IPR015422">
    <property type="entry name" value="PyrdxlP-dep_Trfase_small"/>
</dbReference>
<dbReference type="InterPro" id="IPR005814">
    <property type="entry name" value="Aminotrans_3"/>
</dbReference>
<dbReference type="InterPro" id="IPR049704">
    <property type="entry name" value="Aminotrans_3_PPA_site"/>
</dbReference>
<dbReference type="GO" id="GO:0005524">
    <property type="term" value="F:ATP binding"/>
    <property type="evidence" value="ECO:0007669"/>
    <property type="project" value="InterPro"/>
</dbReference>
<dbReference type="EMBL" id="HBFC01002634">
    <property type="protein sequence ID" value="CAD8698682.1"/>
    <property type="molecule type" value="Transcribed_RNA"/>
</dbReference>
<dbReference type="GO" id="GO:0009102">
    <property type="term" value="P:biotin biosynthetic process"/>
    <property type="evidence" value="ECO:0007669"/>
    <property type="project" value="UniProtKB-UniPathway"/>
</dbReference>
<dbReference type="Gene3D" id="3.40.50.300">
    <property type="entry name" value="P-loop containing nucleotide triphosphate hydrolases"/>
    <property type="match status" value="1"/>
</dbReference>
<dbReference type="PANTHER" id="PTHR42684:SF3">
    <property type="entry name" value="ADENOSYLMETHIONINE-8-AMINO-7-OXONONANOATE AMINOTRANSFERASE"/>
    <property type="match status" value="1"/>
</dbReference>
<evidence type="ECO:0008006" key="7">
    <source>
        <dbReference type="Google" id="ProtNLM"/>
    </source>
</evidence>
<dbReference type="GO" id="GO:0030170">
    <property type="term" value="F:pyridoxal phosphate binding"/>
    <property type="evidence" value="ECO:0007669"/>
    <property type="project" value="InterPro"/>
</dbReference>
<feature type="region of interest" description="Disordered" evidence="5">
    <location>
        <begin position="820"/>
        <end position="854"/>
    </location>
</feature>
<gene>
    <name evidence="6" type="ORF">MANT1106_LOCUS1363</name>
</gene>
<dbReference type="HAMAP" id="MF_00336">
    <property type="entry name" value="BioD"/>
    <property type="match status" value="1"/>
</dbReference>
<name>A0A7S0X497_9CHLO</name>
<sequence length="966" mass="102437">MAALRGRRLAHLLVGPGGGGGGGFSFLTAGSMTNITPMINHLHHHPLQRVARRRPYHSIHSGVGRTPVLAAGNLSLETPVFCVWGANTSVGKTLVSAGLAASARRQSKPMFYLKPVQTGFPDDSDAAFVGAKAGGTLVTMGEHASVAAGTKASATERPIADGGARYNFWSHTQFAWRQAVGPHMAVSEEGRAVSDASLLAAITEHLAQFADYVAGSTPGFFDKGDSGVALVETAGGVCSPGPSGTLQCDLMRPLRLPAILVGDAKLGGISTTITAMDVLAMRGYDVIAVVVPDGGGGLGNGEAIARYARTHGVPTVTLPRIPERNIMTSCDGEDIRRWLVDGAEVFDDLLERMMTWHNDRVTRLQAAPDVARAKLWWPFTQHDMVAREDVTVIDSRCGEDFGVYAPDVGGHGAGGLQLRFDGSASWWTQGLSKELQSRLVRAAAYAAGRWGHVMFPENAHDAALDAASGLLNGAARSWGQRVFFSDNGSTAMEVAVKMAIRTYYVRAGLIKGPESALEEAANLPQVQVLALDGSYHGDTLGTMDMQSPSVFTGPLQTPWYKPRGLFLTPPTLQMVKGRWVVRQPKHGVARGLDDEGAWGAEEATIGWPSRHEAFDWSTRDSSLLADQYRAGVEQVLDAAATASLERGAPPVAALVMETVLHGAGGMNLIDPLFQRTLIKVCKERGLPVVLDEVFAGIWRLGAEGAWELLGQTPDIACYAKLFTGGLVPMAATVTTEEVFDAFRGPTKQHALLHGHSYTAYPVGCAVAAEAMKMYRDPQANRNLIVAGADGRDVYATERGGLRIGGNVVEAHIRKQNDELAAAAESRSNDGGIGGGGSDSDGSDSGGSGGDGCDRDHGELSLRLREFWDEVAVRELSMLSNVKGVTAIGCVLAVEVDDGGGAGGYSSGATREIVVRLRAHSIQARPLGNVLYLMCAPTTDPSKCHALLRAVHREISAAAMGEDDDMW</sequence>
<dbReference type="InterPro" id="IPR027417">
    <property type="entry name" value="P-loop_NTPase"/>
</dbReference>
<evidence type="ECO:0000313" key="6">
    <source>
        <dbReference type="EMBL" id="CAD8698682.1"/>
    </source>
</evidence>
<dbReference type="GO" id="GO:0004015">
    <property type="term" value="F:adenosylmethionine-8-amino-7-oxononanoate transaminase activity"/>
    <property type="evidence" value="ECO:0007669"/>
    <property type="project" value="TreeGrafter"/>
</dbReference>
<evidence type="ECO:0000256" key="5">
    <source>
        <dbReference type="SAM" id="MobiDB-lite"/>
    </source>
</evidence>
<evidence type="ECO:0000256" key="2">
    <source>
        <dbReference type="ARBA" id="ARBA00022576"/>
    </source>
</evidence>
<dbReference type="GO" id="GO:0004141">
    <property type="term" value="F:dethiobiotin synthase activity"/>
    <property type="evidence" value="ECO:0007669"/>
    <property type="project" value="InterPro"/>
</dbReference>
<dbReference type="PANTHER" id="PTHR42684">
    <property type="entry name" value="ADENOSYLMETHIONINE-8-AMINO-7-OXONONANOATE AMINOTRANSFERASE"/>
    <property type="match status" value="1"/>
</dbReference>
<dbReference type="PROSITE" id="PS00600">
    <property type="entry name" value="AA_TRANSFER_CLASS_3"/>
    <property type="match status" value="1"/>
</dbReference>
<dbReference type="UniPathway" id="UPA00078"/>
<dbReference type="AlphaFoldDB" id="A0A7S0X497"/>
<evidence type="ECO:0000256" key="1">
    <source>
        <dbReference type="ARBA" id="ARBA00004173"/>
    </source>
</evidence>
<dbReference type="CDD" id="cd03109">
    <property type="entry name" value="DTBS"/>
    <property type="match status" value="1"/>
</dbReference>
<feature type="compositionally biased region" description="Gly residues" evidence="5">
    <location>
        <begin position="830"/>
        <end position="850"/>
    </location>
</feature>
<dbReference type="SUPFAM" id="SSF53383">
    <property type="entry name" value="PLP-dependent transferases"/>
    <property type="match status" value="1"/>
</dbReference>
<evidence type="ECO:0000256" key="3">
    <source>
        <dbReference type="ARBA" id="ARBA00022679"/>
    </source>
</evidence>
<dbReference type="InterPro" id="IPR004472">
    <property type="entry name" value="DTB_synth_BioD"/>
</dbReference>
<comment type="subcellular location">
    <subcellularLocation>
        <location evidence="1">Mitochondrion</location>
    </subcellularLocation>
</comment>
<reference evidence="6" key="1">
    <citation type="submission" date="2021-01" db="EMBL/GenBank/DDBJ databases">
        <authorList>
            <person name="Corre E."/>
            <person name="Pelletier E."/>
            <person name="Niang G."/>
            <person name="Scheremetjew M."/>
            <person name="Finn R."/>
            <person name="Kale V."/>
            <person name="Holt S."/>
            <person name="Cochrane G."/>
            <person name="Meng A."/>
            <person name="Brown T."/>
            <person name="Cohen L."/>
        </authorList>
    </citation>
    <scope>NUCLEOTIDE SEQUENCE</scope>
    <source>
        <strain evidence="6">SL-175</strain>
    </source>
</reference>
<dbReference type="Gene3D" id="3.90.1150.10">
    <property type="entry name" value="Aspartate Aminotransferase, domain 1"/>
    <property type="match status" value="1"/>
</dbReference>